<dbReference type="OrthoDB" id="342253at2157"/>
<keyword evidence="5 12" id="KW-0418">Kinase</keyword>
<gene>
    <name evidence="12" type="ordered locus">Mthe_0630</name>
</gene>
<dbReference type="SMART" id="SM00387">
    <property type="entry name" value="HATPase_c"/>
    <property type="match status" value="1"/>
</dbReference>
<evidence type="ECO:0000313" key="12">
    <source>
        <dbReference type="EMBL" id="ABK14421.1"/>
    </source>
</evidence>
<dbReference type="EC" id="2.7.13.3" evidence="2"/>
<feature type="transmembrane region" description="Helical" evidence="8">
    <location>
        <begin position="134"/>
        <end position="154"/>
    </location>
</feature>
<evidence type="ECO:0000256" key="1">
    <source>
        <dbReference type="ARBA" id="ARBA00000085"/>
    </source>
</evidence>
<keyword evidence="8" id="KW-1133">Transmembrane helix</keyword>
<keyword evidence="4" id="KW-0808">Transferase</keyword>
<dbReference type="InterPro" id="IPR036890">
    <property type="entry name" value="HATPase_C_sf"/>
</dbReference>
<feature type="transmembrane region" description="Helical" evidence="8">
    <location>
        <begin position="286"/>
        <end position="305"/>
    </location>
</feature>
<keyword evidence="13" id="KW-1185">Reference proteome</keyword>
<feature type="transmembrane region" description="Helical" evidence="8">
    <location>
        <begin position="42"/>
        <end position="59"/>
    </location>
</feature>
<keyword evidence="6 8" id="KW-0472">Membrane</keyword>
<evidence type="ECO:0000259" key="9">
    <source>
        <dbReference type="PROSITE" id="PS50109"/>
    </source>
</evidence>
<organism evidence="12 13">
    <name type="scientific">Methanothrix thermoacetophila (strain DSM 6194 / JCM 14653 / NBRC 101360 / PT)</name>
    <name type="common">Methanosaeta thermophila</name>
    <dbReference type="NCBI Taxonomy" id="349307"/>
    <lineage>
        <taxon>Archaea</taxon>
        <taxon>Methanobacteriati</taxon>
        <taxon>Methanobacteriota</taxon>
        <taxon>Stenosarchaea group</taxon>
        <taxon>Methanomicrobia</taxon>
        <taxon>Methanotrichales</taxon>
        <taxon>Methanotrichaceae</taxon>
        <taxon>Methanothrix</taxon>
    </lineage>
</organism>
<dbReference type="AlphaFoldDB" id="A0B6U7"/>
<accession>A0B6U7</accession>
<feature type="transmembrane region" description="Helical" evidence="8">
    <location>
        <begin position="105"/>
        <end position="122"/>
    </location>
</feature>
<dbReference type="Gene3D" id="3.30.450.20">
    <property type="entry name" value="PAS domain"/>
    <property type="match status" value="1"/>
</dbReference>
<evidence type="ECO:0000259" key="10">
    <source>
        <dbReference type="PROSITE" id="PS50112"/>
    </source>
</evidence>
<dbReference type="InterPro" id="IPR003594">
    <property type="entry name" value="HATPase_dom"/>
</dbReference>
<feature type="domain" description="PAS" evidence="10">
    <location>
        <begin position="338"/>
        <end position="373"/>
    </location>
</feature>
<evidence type="ECO:0000256" key="5">
    <source>
        <dbReference type="ARBA" id="ARBA00022777"/>
    </source>
</evidence>
<proteinExistence type="predicted"/>
<evidence type="ECO:0000256" key="7">
    <source>
        <dbReference type="SAM" id="Coils"/>
    </source>
</evidence>
<evidence type="ECO:0000256" key="2">
    <source>
        <dbReference type="ARBA" id="ARBA00012438"/>
    </source>
</evidence>
<protein>
    <recommendedName>
        <fullName evidence="2">histidine kinase</fullName>
        <ecNumber evidence="2">2.7.13.3</ecNumber>
    </recommendedName>
</protein>
<dbReference type="CDD" id="cd00082">
    <property type="entry name" value="HisKA"/>
    <property type="match status" value="1"/>
</dbReference>
<dbReference type="InterPro" id="IPR005467">
    <property type="entry name" value="His_kinase_dom"/>
</dbReference>
<dbReference type="Proteomes" id="UP000000674">
    <property type="component" value="Chromosome"/>
</dbReference>
<dbReference type="PRINTS" id="PR00344">
    <property type="entry name" value="BCTRLSENSOR"/>
</dbReference>
<feature type="coiled-coil region" evidence="7">
    <location>
        <begin position="450"/>
        <end position="481"/>
    </location>
</feature>
<feature type="transmembrane region" description="Helical" evidence="8">
    <location>
        <begin position="199"/>
        <end position="217"/>
    </location>
</feature>
<dbReference type="PROSITE" id="PS50113">
    <property type="entry name" value="PAC"/>
    <property type="match status" value="1"/>
</dbReference>
<feature type="transmembrane region" description="Helical" evidence="8">
    <location>
        <begin position="262"/>
        <end position="280"/>
    </location>
</feature>
<dbReference type="GO" id="GO:0000156">
    <property type="term" value="F:phosphorelay response regulator activity"/>
    <property type="evidence" value="ECO:0007669"/>
    <property type="project" value="TreeGrafter"/>
</dbReference>
<dbReference type="KEGG" id="mtp:Mthe_0630"/>
<dbReference type="InterPro" id="IPR000014">
    <property type="entry name" value="PAS"/>
</dbReference>
<dbReference type="STRING" id="349307.Mthe_0630"/>
<feature type="domain" description="PAC" evidence="11">
    <location>
        <begin position="405"/>
        <end position="459"/>
    </location>
</feature>
<dbReference type="InterPro" id="IPR003661">
    <property type="entry name" value="HisK_dim/P_dom"/>
</dbReference>
<dbReference type="Pfam" id="PF00512">
    <property type="entry name" value="HisKA"/>
    <property type="match status" value="1"/>
</dbReference>
<sequence length="713" mass="80251">MSASIDKRILIATSAFAFLIAAHLILITAFRDADMFLLLEDAPFVMSSAIAAFCFFYAFKRSTGRVRAAWLAIFVAMIFNTSGELAWLVLEVFLRRDPFPSAADIGYLAFYPFFAAGIFLFPSVPRSANERARLLLDECIGMISSLLILWIYIIPELYEEDPVATFVSIAYVLMDLLLVIALMDILFREHEAAEDWPSFILILGMGAMIITDLGYAYQEIQGTYTSGSLLDTGWLAAYMLIGIAPLLSVHPPSWRPINIKRISYYVPVIWLGIALILVLIREHESVSNAGALVASISGIIGLMLLREKQSLRTMHDMLKNLREEAERRAAMEKSLAESKNLLESILSQAQCGILVVDADRKILFINDAARRILRKRPGGSLELRSHNSEDEPEWNLCISRALRGAITESKEERVVVDGESFDLLLNSAPLKDSSGGIVGAVVSFMDISDRKRLEDELRRYTTELERMVEDRTREIERKNAEMERFVYTVSHDLRSPLITILGFIGYLREDLRSGQTDKVESDIRFIENSVLKMDRLLTNTLELSRIGRVISPPEDVYFSDIVREVLSDMNAKLRGVDIIVADDMPSVHVDRMRIGEMLANLIDNSIKYTANTDHPRIEIGWRPEDAAFFVKDNGIGIDPKYHDKVFDLFYRIDRSTPGTGAGLAIVKKIVEVHGGRIWIESEGGKGCTVCFTLPLSRKSNSEESQSPFGDLYR</sequence>
<feature type="transmembrane region" description="Helical" evidence="8">
    <location>
        <begin position="9"/>
        <end position="30"/>
    </location>
</feature>
<feature type="coiled-coil region" evidence="7">
    <location>
        <begin position="304"/>
        <end position="341"/>
    </location>
</feature>
<dbReference type="EMBL" id="CP000477">
    <property type="protein sequence ID" value="ABK14421.1"/>
    <property type="molecule type" value="Genomic_DNA"/>
</dbReference>
<dbReference type="Gene3D" id="1.10.287.130">
    <property type="match status" value="1"/>
</dbReference>
<evidence type="ECO:0000256" key="3">
    <source>
        <dbReference type="ARBA" id="ARBA00022553"/>
    </source>
</evidence>
<dbReference type="SUPFAM" id="SSF47384">
    <property type="entry name" value="Homodimeric domain of signal transducing histidine kinase"/>
    <property type="match status" value="1"/>
</dbReference>
<feature type="transmembrane region" description="Helical" evidence="8">
    <location>
        <begin position="71"/>
        <end position="93"/>
    </location>
</feature>
<dbReference type="Pfam" id="PF00989">
    <property type="entry name" value="PAS"/>
    <property type="match status" value="1"/>
</dbReference>
<dbReference type="HOGENOM" id="CLU_449517_0_0_2"/>
<dbReference type="GO" id="GO:0016020">
    <property type="term" value="C:membrane"/>
    <property type="evidence" value="ECO:0007669"/>
    <property type="project" value="UniProtKB-SubCell"/>
</dbReference>
<comment type="catalytic activity">
    <reaction evidence="1">
        <text>ATP + protein L-histidine = ADP + protein N-phospho-L-histidine.</text>
        <dbReference type="EC" id="2.7.13.3"/>
    </reaction>
</comment>
<dbReference type="InterPro" id="IPR036097">
    <property type="entry name" value="HisK_dim/P_sf"/>
</dbReference>
<dbReference type="RefSeq" id="WP_011695818.1">
    <property type="nucleotide sequence ID" value="NC_008553.1"/>
</dbReference>
<dbReference type="GO" id="GO:0006355">
    <property type="term" value="P:regulation of DNA-templated transcription"/>
    <property type="evidence" value="ECO:0007669"/>
    <property type="project" value="InterPro"/>
</dbReference>
<reference evidence="12 13" key="1">
    <citation type="submission" date="2006-10" db="EMBL/GenBank/DDBJ databases">
        <title>Complete sequence of Methanosaeta thermophila PT.</title>
        <authorList>
            <consortium name="US DOE Joint Genome Institute"/>
            <person name="Copeland A."/>
            <person name="Lucas S."/>
            <person name="Lapidus A."/>
            <person name="Barry K."/>
            <person name="Detter J.C."/>
            <person name="Glavina del Rio T."/>
            <person name="Hammon N."/>
            <person name="Israni S."/>
            <person name="Pitluck S."/>
            <person name="Chain P."/>
            <person name="Malfatti S."/>
            <person name="Shin M."/>
            <person name="Vergez L."/>
            <person name="Schmutz J."/>
            <person name="Larimer F."/>
            <person name="Land M."/>
            <person name="Hauser L."/>
            <person name="Kyrpides N."/>
            <person name="Kim E."/>
            <person name="Smith K.S."/>
            <person name="Ingram-Smith C."/>
            <person name="Richardson P."/>
        </authorList>
    </citation>
    <scope>NUCLEOTIDE SEQUENCE [LARGE SCALE GENOMIC DNA]</scope>
    <source>
        <strain evidence="13">DSM 6194 / JCM 14653 / NBRC 101360 / PT</strain>
    </source>
</reference>
<dbReference type="SUPFAM" id="SSF55785">
    <property type="entry name" value="PYP-like sensor domain (PAS domain)"/>
    <property type="match status" value="1"/>
</dbReference>
<dbReference type="InterPro" id="IPR004358">
    <property type="entry name" value="Sig_transdc_His_kin-like_C"/>
</dbReference>
<dbReference type="PROSITE" id="PS50109">
    <property type="entry name" value="HIS_KIN"/>
    <property type="match status" value="1"/>
</dbReference>
<name>A0B6U7_METTP</name>
<keyword evidence="7" id="KW-0175">Coiled coil</keyword>
<keyword evidence="8" id="KW-0812">Transmembrane</keyword>
<dbReference type="SUPFAM" id="SSF55874">
    <property type="entry name" value="ATPase domain of HSP90 chaperone/DNA topoisomerase II/histidine kinase"/>
    <property type="match status" value="1"/>
</dbReference>
<dbReference type="PROSITE" id="PS50112">
    <property type="entry name" value="PAS"/>
    <property type="match status" value="1"/>
</dbReference>
<dbReference type="SMART" id="SM00388">
    <property type="entry name" value="HisKA"/>
    <property type="match status" value="1"/>
</dbReference>
<dbReference type="InterPro" id="IPR050351">
    <property type="entry name" value="BphY/WalK/GraS-like"/>
</dbReference>
<dbReference type="PANTHER" id="PTHR42878">
    <property type="entry name" value="TWO-COMPONENT HISTIDINE KINASE"/>
    <property type="match status" value="1"/>
</dbReference>
<evidence type="ECO:0000313" key="13">
    <source>
        <dbReference type="Proteomes" id="UP000000674"/>
    </source>
</evidence>
<dbReference type="InterPro" id="IPR035965">
    <property type="entry name" value="PAS-like_dom_sf"/>
</dbReference>
<dbReference type="GO" id="GO:0030295">
    <property type="term" value="F:protein kinase activator activity"/>
    <property type="evidence" value="ECO:0007669"/>
    <property type="project" value="TreeGrafter"/>
</dbReference>
<dbReference type="Pfam" id="PF02518">
    <property type="entry name" value="HATPase_c"/>
    <property type="match status" value="1"/>
</dbReference>
<dbReference type="InterPro" id="IPR013767">
    <property type="entry name" value="PAS_fold"/>
</dbReference>
<dbReference type="GeneID" id="4462271"/>
<dbReference type="Gene3D" id="3.30.565.10">
    <property type="entry name" value="Histidine kinase-like ATPase, C-terminal domain"/>
    <property type="match status" value="1"/>
</dbReference>
<evidence type="ECO:0000256" key="4">
    <source>
        <dbReference type="ARBA" id="ARBA00022679"/>
    </source>
</evidence>
<dbReference type="CDD" id="cd00130">
    <property type="entry name" value="PAS"/>
    <property type="match status" value="1"/>
</dbReference>
<keyword evidence="3" id="KW-0597">Phosphoprotein</keyword>
<feature type="domain" description="Histidine kinase" evidence="9">
    <location>
        <begin position="488"/>
        <end position="697"/>
    </location>
</feature>
<evidence type="ECO:0000256" key="6">
    <source>
        <dbReference type="ARBA" id="ARBA00023136"/>
    </source>
</evidence>
<dbReference type="InterPro" id="IPR000700">
    <property type="entry name" value="PAS-assoc_C"/>
</dbReference>
<evidence type="ECO:0000259" key="11">
    <source>
        <dbReference type="PROSITE" id="PS50113"/>
    </source>
</evidence>
<dbReference type="NCBIfam" id="TIGR00229">
    <property type="entry name" value="sensory_box"/>
    <property type="match status" value="1"/>
</dbReference>
<dbReference type="GO" id="GO:0007234">
    <property type="term" value="P:osmosensory signaling via phosphorelay pathway"/>
    <property type="evidence" value="ECO:0007669"/>
    <property type="project" value="TreeGrafter"/>
</dbReference>
<evidence type="ECO:0000256" key="8">
    <source>
        <dbReference type="SAM" id="Phobius"/>
    </source>
</evidence>
<dbReference type="PANTHER" id="PTHR42878:SF15">
    <property type="entry name" value="BACTERIOPHYTOCHROME"/>
    <property type="match status" value="1"/>
</dbReference>
<dbReference type="FunFam" id="3.30.565.10:FF:000006">
    <property type="entry name" value="Sensor histidine kinase WalK"/>
    <property type="match status" value="1"/>
</dbReference>
<dbReference type="GO" id="GO:0000155">
    <property type="term" value="F:phosphorelay sensor kinase activity"/>
    <property type="evidence" value="ECO:0007669"/>
    <property type="project" value="InterPro"/>
</dbReference>
<feature type="transmembrane region" description="Helical" evidence="8">
    <location>
        <begin position="166"/>
        <end position="187"/>
    </location>
</feature>
<feature type="transmembrane region" description="Helical" evidence="8">
    <location>
        <begin position="232"/>
        <end position="250"/>
    </location>
</feature>